<comment type="caution">
    <text evidence="2">The sequence shown here is derived from an EMBL/GenBank/DDBJ whole genome shotgun (WGS) entry which is preliminary data.</text>
</comment>
<reference evidence="2" key="1">
    <citation type="submission" date="2023-06" db="EMBL/GenBank/DDBJ databases">
        <title>Sysu t00039.</title>
        <authorList>
            <person name="Gao L."/>
            <person name="Fang B.-Z."/>
            <person name="Li W.-J."/>
        </authorList>
    </citation>
    <scope>NUCLEOTIDE SEQUENCE</scope>
    <source>
        <strain evidence="2">SYSU T00039</strain>
    </source>
</reference>
<evidence type="ECO:0000259" key="1">
    <source>
        <dbReference type="Pfam" id="PF00483"/>
    </source>
</evidence>
<dbReference type="InterPro" id="IPR005835">
    <property type="entry name" value="NTP_transferase_dom"/>
</dbReference>
<dbReference type="GO" id="GO:0004475">
    <property type="term" value="F:mannose-1-phosphate guanylyltransferase (GTP) activity"/>
    <property type="evidence" value="ECO:0007669"/>
    <property type="project" value="InterPro"/>
</dbReference>
<evidence type="ECO:0000313" key="3">
    <source>
        <dbReference type="Proteomes" id="UP001172737"/>
    </source>
</evidence>
<dbReference type="Gene3D" id="3.90.550.10">
    <property type="entry name" value="Spore Coat Polysaccharide Biosynthesis Protein SpsA, Chain A"/>
    <property type="match status" value="1"/>
</dbReference>
<keyword evidence="2" id="KW-0548">Nucleotidyltransferase</keyword>
<gene>
    <name evidence="2" type="ORF">QQX10_11900</name>
</gene>
<organism evidence="2 3">
    <name type="scientific">Demequina lignilytica</name>
    <dbReference type="NCBI Taxonomy" id="3051663"/>
    <lineage>
        <taxon>Bacteria</taxon>
        <taxon>Bacillati</taxon>
        <taxon>Actinomycetota</taxon>
        <taxon>Actinomycetes</taxon>
        <taxon>Micrococcales</taxon>
        <taxon>Demequinaceae</taxon>
        <taxon>Demequina</taxon>
    </lineage>
</organism>
<dbReference type="Pfam" id="PF00483">
    <property type="entry name" value="NTP_transferase"/>
    <property type="match status" value="1"/>
</dbReference>
<keyword evidence="2" id="KW-0808">Transferase</keyword>
<dbReference type="AlphaFoldDB" id="A0AAW7M6C9"/>
<sequence length="357" mass="36934">MSDFVQDFVTVIPAGGVGSRLWPLSQPHRPKFLLDLLGTGRTLIQDTVDRVLPLSERVVIVTGERHAAGVGAQVPEVPEANLVTEPSPRDSMAAIALAAALIEERWGPQIMGSFAADHIIPDSAAFRETVAQAAAAARLGKVVTIGITPTEPSTAFGYIEMGDELDGAARHVTAFTEKPDADTAAGMLARGGFVWNAGMFVMRTDVLLGHLDRLQPALAGGVREIAAAWDSEARAEVLARVWPTLTKIAIDHAIAEPVAAEGGVAVVPASFEWHDVGDFDSLGELSGAGGEPVAIGRAAAVGTVGARGAIVVGGTKPVVVVGVDDAVVVESDEAILVTVRSAAQRVKDAAGSLPSTM</sequence>
<dbReference type="SUPFAM" id="SSF53448">
    <property type="entry name" value="Nucleotide-diphospho-sugar transferases"/>
    <property type="match status" value="1"/>
</dbReference>
<keyword evidence="3" id="KW-1185">Reference proteome</keyword>
<dbReference type="Proteomes" id="UP001172737">
    <property type="component" value="Unassembled WGS sequence"/>
</dbReference>
<dbReference type="SUPFAM" id="SSF159283">
    <property type="entry name" value="Guanosine diphospho-D-mannose pyrophosphorylase/mannose-6-phosphate isomerase linker domain"/>
    <property type="match status" value="1"/>
</dbReference>
<dbReference type="RefSeq" id="WP_301121446.1">
    <property type="nucleotide sequence ID" value="NZ_JAUHPX010000007.1"/>
</dbReference>
<dbReference type="EMBL" id="JAUHPX010000007">
    <property type="protein sequence ID" value="MDN4488867.1"/>
    <property type="molecule type" value="Genomic_DNA"/>
</dbReference>
<dbReference type="InterPro" id="IPR049577">
    <property type="entry name" value="GMPP_N"/>
</dbReference>
<feature type="domain" description="Nucleotidyl transferase" evidence="1">
    <location>
        <begin position="10"/>
        <end position="285"/>
    </location>
</feature>
<dbReference type="PANTHER" id="PTHR46390">
    <property type="entry name" value="MANNOSE-1-PHOSPHATE GUANYLYLTRANSFERASE"/>
    <property type="match status" value="1"/>
</dbReference>
<accession>A0AAW7M6C9</accession>
<dbReference type="GO" id="GO:0009298">
    <property type="term" value="P:GDP-mannose biosynthetic process"/>
    <property type="evidence" value="ECO:0007669"/>
    <property type="project" value="TreeGrafter"/>
</dbReference>
<proteinExistence type="predicted"/>
<dbReference type="InterPro" id="IPR051161">
    <property type="entry name" value="Mannose-6P_isomerase_type2"/>
</dbReference>
<dbReference type="CDD" id="cd02509">
    <property type="entry name" value="GDP-M1P_Guanylyltransferase"/>
    <property type="match status" value="1"/>
</dbReference>
<dbReference type="InterPro" id="IPR029044">
    <property type="entry name" value="Nucleotide-diphossugar_trans"/>
</dbReference>
<evidence type="ECO:0000313" key="2">
    <source>
        <dbReference type="EMBL" id="MDN4488867.1"/>
    </source>
</evidence>
<dbReference type="PANTHER" id="PTHR46390:SF1">
    <property type="entry name" value="MANNOSE-1-PHOSPHATE GUANYLYLTRANSFERASE"/>
    <property type="match status" value="1"/>
</dbReference>
<protein>
    <submittedName>
        <fullName evidence="2">Mannose-1-phosphate guanylyltransferase</fullName>
    </submittedName>
</protein>
<name>A0AAW7M6C9_9MICO</name>